<gene>
    <name evidence="3" type="ORF">SLEP1_g8491</name>
</gene>
<sequence length="196" mass="20862">MLPKPVLTLLDLSLPIAFPELGEAALENKLMLNNMDLSQASNKGAAQDGCILRLTASCCNGDKLVRATELAKLLSVKKSVKGAIQLATALKLPSLEERFNSVVEERLHNKTEKPLDTSLATSKYNLSDKADVAASKNLTASGRSEIAGTAIPSSSVKLSAPSFTMKAKPSNGVKVGKQKSDQYQTATMEDSKEAKN</sequence>
<reference evidence="3 4" key="1">
    <citation type="journal article" date="2021" name="Commun. Biol.">
        <title>The genome of Shorea leprosula (Dipterocarpaceae) highlights the ecological relevance of drought in aseasonal tropical rainforests.</title>
        <authorList>
            <person name="Ng K.K.S."/>
            <person name="Kobayashi M.J."/>
            <person name="Fawcett J.A."/>
            <person name="Hatakeyama M."/>
            <person name="Paape T."/>
            <person name="Ng C.H."/>
            <person name="Ang C.C."/>
            <person name="Tnah L.H."/>
            <person name="Lee C.T."/>
            <person name="Nishiyama T."/>
            <person name="Sese J."/>
            <person name="O'Brien M.J."/>
            <person name="Copetti D."/>
            <person name="Mohd Noor M.I."/>
            <person name="Ong R.C."/>
            <person name="Putra M."/>
            <person name="Sireger I.Z."/>
            <person name="Indrioko S."/>
            <person name="Kosugi Y."/>
            <person name="Izuno A."/>
            <person name="Isagi Y."/>
            <person name="Lee S.L."/>
            <person name="Shimizu K.K."/>
        </authorList>
    </citation>
    <scope>NUCLEOTIDE SEQUENCE [LARGE SCALE GENOMIC DNA]</scope>
    <source>
        <strain evidence="3">214</strain>
    </source>
</reference>
<keyword evidence="4" id="KW-1185">Reference proteome</keyword>
<name>A0AAV5I1X2_9ROSI</name>
<dbReference type="InterPro" id="IPR048591">
    <property type="entry name" value="WDHD1/CFT4_hel"/>
</dbReference>
<dbReference type="PANTHER" id="PTHR19932">
    <property type="entry name" value="WD REPEAT AND HMG-BOX DNA BINDING PROTEIN"/>
    <property type="match status" value="1"/>
</dbReference>
<dbReference type="GO" id="GO:0006281">
    <property type="term" value="P:DNA repair"/>
    <property type="evidence" value="ECO:0007669"/>
    <property type="project" value="TreeGrafter"/>
</dbReference>
<dbReference type="Pfam" id="PF20946">
    <property type="entry name" value="Ctf4_C"/>
    <property type="match status" value="1"/>
</dbReference>
<dbReference type="Proteomes" id="UP001054252">
    <property type="component" value="Unassembled WGS sequence"/>
</dbReference>
<feature type="region of interest" description="Disordered" evidence="1">
    <location>
        <begin position="155"/>
        <end position="196"/>
    </location>
</feature>
<comment type="caution">
    <text evidence="3">The sequence shown here is derived from an EMBL/GenBank/DDBJ whole genome shotgun (WGS) entry which is preliminary data.</text>
</comment>
<evidence type="ECO:0000313" key="4">
    <source>
        <dbReference type="Proteomes" id="UP001054252"/>
    </source>
</evidence>
<proteinExistence type="predicted"/>
<evidence type="ECO:0000256" key="1">
    <source>
        <dbReference type="SAM" id="MobiDB-lite"/>
    </source>
</evidence>
<accession>A0AAV5I1X2</accession>
<dbReference type="AlphaFoldDB" id="A0AAV5I1X2"/>
<evidence type="ECO:0000259" key="2">
    <source>
        <dbReference type="Pfam" id="PF20946"/>
    </source>
</evidence>
<organism evidence="3 4">
    <name type="scientific">Rubroshorea leprosula</name>
    <dbReference type="NCBI Taxonomy" id="152421"/>
    <lineage>
        <taxon>Eukaryota</taxon>
        <taxon>Viridiplantae</taxon>
        <taxon>Streptophyta</taxon>
        <taxon>Embryophyta</taxon>
        <taxon>Tracheophyta</taxon>
        <taxon>Spermatophyta</taxon>
        <taxon>Magnoliopsida</taxon>
        <taxon>eudicotyledons</taxon>
        <taxon>Gunneridae</taxon>
        <taxon>Pentapetalae</taxon>
        <taxon>rosids</taxon>
        <taxon>malvids</taxon>
        <taxon>Malvales</taxon>
        <taxon>Dipterocarpaceae</taxon>
        <taxon>Rubroshorea</taxon>
    </lineage>
</organism>
<dbReference type="GO" id="GO:0003682">
    <property type="term" value="F:chromatin binding"/>
    <property type="evidence" value="ECO:0007669"/>
    <property type="project" value="TreeGrafter"/>
</dbReference>
<dbReference type="GO" id="GO:0000278">
    <property type="term" value="P:mitotic cell cycle"/>
    <property type="evidence" value="ECO:0007669"/>
    <property type="project" value="TreeGrafter"/>
</dbReference>
<dbReference type="GO" id="GO:0006261">
    <property type="term" value="P:DNA-templated DNA replication"/>
    <property type="evidence" value="ECO:0007669"/>
    <property type="project" value="TreeGrafter"/>
</dbReference>
<dbReference type="EMBL" id="BPVZ01000008">
    <property type="protein sequence ID" value="GKU95088.1"/>
    <property type="molecule type" value="Genomic_DNA"/>
</dbReference>
<feature type="domain" description="WDHD1/CFT4 helical bundle" evidence="2">
    <location>
        <begin position="24"/>
        <end position="107"/>
    </location>
</feature>
<dbReference type="GO" id="GO:0043596">
    <property type="term" value="C:nuclear replication fork"/>
    <property type="evidence" value="ECO:0007669"/>
    <property type="project" value="TreeGrafter"/>
</dbReference>
<protein>
    <recommendedName>
        <fullName evidence="2">WDHD1/CFT4 helical bundle domain-containing protein</fullName>
    </recommendedName>
</protein>
<evidence type="ECO:0000313" key="3">
    <source>
        <dbReference type="EMBL" id="GKU95088.1"/>
    </source>
</evidence>
<dbReference type="PANTHER" id="PTHR19932:SF10">
    <property type="entry name" value="WD REPEAT AND HMG-BOX DNA-BINDING PROTEIN 1"/>
    <property type="match status" value="1"/>
</dbReference>